<dbReference type="InterPro" id="IPR011761">
    <property type="entry name" value="ATP-grasp"/>
</dbReference>
<sequence length="402" mass="44101">MKKIMILGAGTYQVPLIQTARRMGLYTIVVSIPGDYQGFALANKIYELDTRDKDGILEAAREEQIDGICTSGTDVAVSTIGYVCEKMGLSGIPQEAAAILTDKALMKEAFLKGGVSASTGMRVYSLTEARSAAERIGYPVVVKRVDSSGSRGITVVEQPERLEEAYHHAAKRSTRDYVLVEGFIKGTEIGVDGFVQDGQLVFMAPHTKFVYRGKNTTIPVGHAFPYTGSREVYDEIGRQMQAAVTASGADRCSVNADVFVDGNKVSIIEMGGRTGATCIPELISIYYGFDFYEKMIRSALGEQVEFNCTGRQPCMAKLLLSPIEGKISHINIEGIRKLEEQGVTVSLDFPVGHKVFAMADGTDRIGHIIARTEDESRLDAWMMEVYRCISIDGVTLEEIWKR</sequence>
<accession>A0ABR7NCF8</accession>
<dbReference type="Gene3D" id="3.40.50.20">
    <property type="match status" value="1"/>
</dbReference>
<protein>
    <submittedName>
        <fullName evidence="6">ATP-grasp domain-containing protein</fullName>
    </submittedName>
</protein>
<evidence type="ECO:0000256" key="3">
    <source>
        <dbReference type="ARBA" id="ARBA00022840"/>
    </source>
</evidence>
<evidence type="ECO:0000313" key="6">
    <source>
        <dbReference type="EMBL" id="MBC8574091.1"/>
    </source>
</evidence>
<dbReference type="Gene3D" id="3.30.470.20">
    <property type="entry name" value="ATP-grasp fold, B domain"/>
    <property type="match status" value="1"/>
</dbReference>
<evidence type="ECO:0000256" key="4">
    <source>
        <dbReference type="PROSITE-ProRule" id="PRU00409"/>
    </source>
</evidence>
<comment type="caution">
    <text evidence="6">The sequence shown here is derived from an EMBL/GenBank/DDBJ whole genome shotgun (WGS) entry which is preliminary data.</text>
</comment>
<feature type="domain" description="ATP-grasp" evidence="5">
    <location>
        <begin position="107"/>
        <end position="300"/>
    </location>
</feature>
<keyword evidence="7" id="KW-1185">Reference proteome</keyword>
<proteinExistence type="predicted"/>
<reference evidence="6 7" key="1">
    <citation type="submission" date="2020-08" db="EMBL/GenBank/DDBJ databases">
        <title>Genome public.</title>
        <authorList>
            <person name="Liu C."/>
            <person name="Sun Q."/>
        </authorList>
    </citation>
    <scope>NUCLEOTIDE SEQUENCE [LARGE SCALE GENOMIC DNA]</scope>
    <source>
        <strain evidence="6 7">NSJ-46</strain>
    </source>
</reference>
<evidence type="ECO:0000256" key="2">
    <source>
        <dbReference type="ARBA" id="ARBA00022741"/>
    </source>
</evidence>
<keyword evidence="1" id="KW-0436">Ligase</keyword>
<dbReference type="Proteomes" id="UP000657421">
    <property type="component" value="Unassembled WGS sequence"/>
</dbReference>
<evidence type="ECO:0000313" key="7">
    <source>
        <dbReference type="Proteomes" id="UP000657421"/>
    </source>
</evidence>
<name>A0ABR7NCF8_9FIRM</name>
<organism evidence="6 7">
    <name type="scientific">Jingyaoa shaoxingensis</name>
    <dbReference type="NCBI Taxonomy" id="2763671"/>
    <lineage>
        <taxon>Bacteria</taxon>
        <taxon>Bacillati</taxon>
        <taxon>Bacillota</taxon>
        <taxon>Clostridia</taxon>
        <taxon>Lachnospirales</taxon>
        <taxon>Lachnospiraceae</taxon>
        <taxon>Jingyaoa</taxon>
    </lineage>
</organism>
<dbReference type="InterPro" id="IPR052032">
    <property type="entry name" value="ATP-dep_AA_Ligase"/>
</dbReference>
<dbReference type="InterPro" id="IPR013815">
    <property type="entry name" value="ATP_grasp_subdomain_1"/>
</dbReference>
<dbReference type="SUPFAM" id="SSF56059">
    <property type="entry name" value="Glutathione synthetase ATP-binding domain-like"/>
    <property type="match status" value="1"/>
</dbReference>
<dbReference type="RefSeq" id="WP_249309603.1">
    <property type="nucleotide sequence ID" value="NZ_JACRSZ010000015.1"/>
</dbReference>
<dbReference type="PROSITE" id="PS50975">
    <property type="entry name" value="ATP_GRASP"/>
    <property type="match status" value="1"/>
</dbReference>
<dbReference type="PANTHER" id="PTHR43585:SF2">
    <property type="entry name" value="ATP-GRASP ENZYME FSQD"/>
    <property type="match status" value="1"/>
</dbReference>
<dbReference type="SUPFAM" id="SSF52440">
    <property type="entry name" value="PreATP-grasp domain"/>
    <property type="match status" value="1"/>
</dbReference>
<dbReference type="Pfam" id="PF13535">
    <property type="entry name" value="ATP-grasp_4"/>
    <property type="match status" value="1"/>
</dbReference>
<evidence type="ECO:0000259" key="5">
    <source>
        <dbReference type="PROSITE" id="PS50975"/>
    </source>
</evidence>
<dbReference type="Gene3D" id="3.30.1490.20">
    <property type="entry name" value="ATP-grasp fold, A domain"/>
    <property type="match status" value="1"/>
</dbReference>
<dbReference type="InterPro" id="IPR016185">
    <property type="entry name" value="PreATP-grasp_dom_sf"/>
</dbReference>
<keyword evidence="2 4" id="KW-0547">Nucleotide-binding</keyword>
<dbReference type="PANTHER" id="PTHR43585">
    <property type="entry name" value="FUMIPYRROLE BIOSYNTHESIS PROTEIN C"/>
    <property type="match status" value="1"/>
</dbReference>
<keyword evidence="3 4" id="KW-0067">ATP-binding</keyword>
<evidence type="ECO:0000256" key="1">
    <source>
        <dbReference type="ARBA" id="ARBA00022598"/>
    </source>
</evidence>
<gene>
    <name evidence="6" type="ORF">H8716_13520</name>
</gene>
<dbReference type="EMBL" id="JACRSZ010000015">
    <property type="protein sequence ID" value="MBC8574091.1"/>
    <property type="molecule type" value="Genomic_DNA"/>
</dbReference>